<evidence type="ECO:0000256" key="12">
    <source>
        <dbReference type="ARBA" id="ARBA00023136"/>
    </source>
</evidence>
<organism evidence="21 23">
    <name type="scientific">Cercospora beticola</name>
    <name type="common">Sugarbeet leaf spot fungus</name>
    <dbReference type="NCBI Taxonomy" id="122368"/>
    <lineage>
        <taxon>Eukaryota</taxon>
        <taxon>Fungi</taxon>
        <taxon>Dikarya</taxon>
        <taxon>Ascomycota</taxon>
        <taxon>Pezizomycotina</taxon>
        <taxon>Dothideomycetes</taxon>
        <taxon>Dothideomycetidae</taxon>
        <taxon>Mycosphaerellales</taxon>
        <taxon>Mycosphaerellaceae</taxon>
        <taxon>Cercospora</taxon>
    </lineage>
</organism>
<feature type="domain" description="Calcium uniporter protein C-terminal" evidence="20">
    <location>
        <begin position="320"/>
        <end position="438"/>
    </location>
</feature>
<reference evidence="21 23" key="1">
    <citation type="submission" date="2015-10" db="EMBL/GenBank/DDBJ databases">
        <title>The cercosporin biosynthetic gene cluster was horizontally transferred to several fungal lineages and shown to be expanded in Cercospora beticola based on microsynteny with recipient genomes.</title>
        <authorList>
            <person name="De Jonge R."/>
            <person name="Ebert M.K."/>
            <person name="Suttle J.C."/>
            <person name="Jurick Ii W.M."/>
            <person name="Secor G.A."/>
            <person name="Thomma B.P."/>
            <person name="Van De Peer Y."/>
            <person name="Bolton M.D."/>
        </authorList>
    </citation>
    <scope>NUCLEOTIDE SEQUENCE [LARGE SCALE GENOMIC DNA]</scope>
    <source>
        <strain evidence="21 23">09-40</strain>
    </source>
</reference>
<evidence type="ECO:0000256" key="11">
    <source>
        <dbReference type="ARBA" id="ARBA00023128"/>
    </source>
</evidence>
<feature type="compositionally biased region" description="Polar residues" evidence="18">
    <location>
        <begin position="69"/>
        <end position="83"/>
    </location>
</feature>
<feature type="compositionally biased region" description="Basic and acidic residues" evidence="18">
    <location>
        <begin position="468"/>
        <end position="504"/>
    </location>
</feature>
<feature type="compositionally biased region" description="Basic and acidic residues" evidence="18">
    <location>
        <begin position="51"/>
        <end position="60"/>
    </location>
</feature>
<feature type="compositionally biased region" description="Basic and acidic residues" evidence="18">
    <location>
        <begin position="84"/>
        <end position="100"/>
    </location>
</feature>
<feature type="transmembrane region" description="Helical" evidence="19">
    <location>
        <begin position="353"/>
        <end position="373"/>
    </location>
</feature>
<evidence type="ECO:0000256" key="18">
    <source>
        <dbReference type="SAM" id="MobiDB-lite"/>
    </source>
</evidence>
<dbReference type="GO" id="GO:0015292">
    <property type="term" value="F:uniporter activity"/>
    <property type="evidence" value="ECO:0007669"/>
    <property type="project" value="TreeGrafter"/>
</dbReference>
<comment type="subcellular location">
    <subcellularLocation>
        <location evidence="1">Mitochondrion inner membrane</location>
        <topology evidence="1">Multi-pass membrane protein</topology>
    </subcellularLocation>
</comment>
<evidence type="ECO:0000256" key="10">
    <source>
        <dbReference type="ARBA" id="ARBA00023065"/>
    </source>
</evidence>
<evidence type="ECO:0000256" key="14">
    <source>
        <dbReference type="ARBA" id="ARBA00036634"/>
    </source>
</evidence>
<evidence type="ECO:0000313" key="22">
    <source>
        <dbReference type="EMBL" id="WPB05328.1"/>
    </source>
</evidence>
<keyword evidence="8" id="KW-0106">Calcium</keyword>
<evidence type="ECO:0000259" key="20">
    <source>
        <dbReference type="Pfam" id="PF04678"/>
    </source>
</evidence>
<protein>
    <recommendedName>
        <fullName evidence="16">Calcium uniporter protein, mitochondrial</fullName>
    </recommendedName>
</protein>
<keyword evidence="4" id="KW-0109">Calcium transport</keyword>
<comment type="catalytic activity">
    <reaction evidence="14">
        <text>Ca(2+)(in) = Ca(2+)(out)</text>
        <dbReference type="Rhea" id="RHEA:29671"/>
        <dbReference type="ChEBI" id="CHEBI:29108"/>
    </reaction>
</comment>
<dbReference type="OrthoDB" id="278338at2759"/>
<dbReference type="GO" id="GO:0005262">
    <property type="term" value="F:calcium channel activity"/>
    <property type="evidence" value="ECO:0007669"/>
    <property type="project" value="UniProtKB-KW"/>
</dbReference>
<keyword evidence="13" id="KW-0407">Ion channel</keyword>
<comment type="function">
    <text evidence="17">Highly selective calcium channel localized to the inner mitochondrial membrane, which mediates calcium uptake into the mitochondrial matrix. Mitochondrial calcium homeostasis plays key roles in cellular physiology and regulates ATP production, cytoplasmic calcium signals and activation of cell death pathways. Sufficient to operate as a pore-forming channel without the need of calcium-sensor or auxiliary subunit.</text>
</comment>
<feature type="compositionally biased region" description="Basic and acidic residues" evidence="18">
    <location>
        <begin position="253"/>
        <end position="263"/>
    </location>
</feature>
<evidence type="ECO:0000256" key="17">
    <source>
        <dbReference type="ARBA" id="ARBA00045938"/>
    </source>
</evidence>
<comment type="similarity">
    <text evidence="2">Belongs to the MCU (TC 1.A.77) family.</text>
</comment>
<dbReference type="Proteomes" id="UP000230605">
    <property type="component" value="Chromosome 6"/>
</dbReference>
<evidence type="ECO:0000313" key="21">
    <source>
        <dbReference type="EMBL" id="PIA94883.1"/>
    </source>
</evidence>
<evidence type="ECO:0000256" key="2">
    <source>
        <dbReference type="ARBA" id="ARBA00005653"/>
    </source>
</evidence>
<keyword evidence="6 19" id="KW-0812">Transmembrane</keyword>
<gene>
    <name evidence="21" type="ORF">CB0940_08745</name>
    <name evidence="22" type="ORF">RHO25_009980</name>
</gene>
<reference evidence="22 24" key="2">
    <citation type="submission" date="2023-09" db="EMBL/GenBank/DDBJ databases">
        <title>Complete-Gapless Cercospora beticola genome.</title>
        <authorList>
            <person name="Wyatt N.A."/>
            <person name="Spanner R.E."/>
            <person name="Bolton M.D."/>
        </authorList>
    </citation>
    <scope>NUCLEOTIDE SEQUENCE [LARGE SCALE GENOMIC DNA]</scope>
    <source>
        <strain evidence="22">Cb09-40</strain>
    </source>
</reference>
<keyword evidence="10" id="KW-0406">Ion transport</keyword>
<evidence type="ECO:0000256" key="15">
    <source>
        <dbReference type="ARBA" id="ARBA00044966"/>
    </source>
</evidence>
<keyword evidence="12 19" id="KW-0472">Membrane</keyword>
<proteinExistence type="inferred from homology"/>
<dbReference type="EMBL" id="CP134189">
    <property type="protein sequence ID" value="WPB05328.1"/>
    <property type="molecule type" value="Genomic_DNA"/>
</dbReference>
<evidence type="ECO:0000256" key="7">
    <source>
        <dbReference type="ARBA" id="ARBA00022792"/>
    </source>
</evidence>
<evidence type="ECO:0000256" key="3">
    <source>
        <dbReference type="ARBA" id="ARBA00022448"/>
    </source>
</evidence>
<evidence type="ECO:0000256" key="5">
    <source>
        <dbReference type="ARBA" id="ARBA00022673"/>
    </source>
</evidence>
<evidence type="ECO:0000313" key="24">
    <source>
        <dbReference type="Proteomes" id="UP001302367"/>
    </source>
</evidence>
<evidence type="ECO:0000256" key="4">
    <source>
        <dbReference type="ARBA" id="ARBA00022568"/>
    </source>
</evidence>
<dbReference type="Proteomes" id="UP001302367">
    <property type="component" value="Chromosome 6"/>
</dbReference>
<evidence type="ECO:0000256" key="9">
    <source>
        <dbReference type="ARBA" id="ARBA00022989"/>
    </source>
</evidence>
<accession>A0A2G5HRF9</accession>
<dbReference type="GO" id="GO:0036444">
    <property type="term" value="P:calcium import into the mitochondrion"/>
    <property type="evidence" value="ECO:0007669"/>
    <property type="project" value="TreeGrafter"/>
</dbReference>
<feature type="region of interest" description="Disordered" evidence="18">
    <location>
        <begin position="183"/>
        <end position="278"/>
    </location>
</feature>
<dbReference type="InterPro" id="IPR039055">
    <property type="entry name" value="MCU_fam"/>
</dbReference>
<keyword evidence="5" id="KW-0107">Calcium channel</keyword>
<evidence type="ECO:0000256" key="1">
    <source>
        <dbReference type="ARBA" id="ARBA00004448"/>
    </source>
</evidence>
<feature type="region of interest" description="Disordered" evidence="18">
    <location>
        <begin position="47"/>
        <end position="113"/>
    </location>
</feature>
<dbReference type="AlphaFoldDB" id="A0A2G5HRF9"/>
<comment type="subunit">
    <text evidence="15">Homotetramer, assembles in a dimer or dimers configuration with two interfaces.</text>
</comment>
<evidence type="ECO:0000256" key="8">
    <source>
        <dbReference type="ARBA" id="ARBA00022837"/>
    </source>
</evidence>
<keyword evidence="7" id="KW-0999">Mitochondrion inner membrane</keyword>
<dbReference type="GO" id="GO:1990246">
    <property type="term" value="C:uniplex complex"/>
    <property type="evidence" value="ECO:0007669"/>
    <property type="project" value="TreeGrafter"/>
</dbReference>
<dbReference type="Pfam" id="PF04678">
    <property type="entry name" value="MCU"/>
    <property type="match status" value="1"/>
</dbReference>
<evidence type="ECO:0000313" key="23">
    <source>
        <dbReference type="Proteomes" id="UP000230605"/>
    </source>
</evidence>
<name>A0A2G5HRF9_CERBT</name>
<sequence length="504" mass="57534">MEPLLSRLAVRAAPRAQGLLISRTGAWRTAATSATASQLRLQRLFATTDPSRVREQKKPFDTASAPDSHYSQPASNLSNNVTQQEKDHFKRVQEQSKELQARSPWMHDGSDVPPVARQRSAGAMTKGKLLTTPSRMLKLIVPLTTRDTNNDRKDVEPLALLVHPQQPLSYLERLIQSEIPFIEGKDGKSRPPNVTFRAEDSMEESMGPDETREEHKKAREAAEEVEQEESMQSADETMVDGKREKTGVISGSQKDKRSEKDEQAPPADSSHPNFVRWSPSTEIGDFIRDAARGKEFAVDIEGAPEPIYVGVPSFHDRTYYLRMRLRKVSKRISSMADIKQECDELAHRGAKNVARLGFTGLVGWWGIVFYLTFETELGWDTMEPVTYLVGLTGIIGGYMWFLYHNREVSYKSAMNFTVSRRQAQLYSAKGFDLPKWEMLVEEGNRLRREVKMVAEEYDVEWDETKDEGDEKVREALRKERKKSEKKKEQDDEKDSKKEKDDDDD</sequence>
<keyword evidence="24" id="KW-1185">Reference proteome</keyword>
<evidence type="ECO:0000256" key="19">
    <source>
        <dbReference type="SAM" id="Phobius"/>
    </source>
</evidence>
<evidence type="ECO:0000256" key="13">
    <source>
        <dbReference type="ARBA" id="ARBA00023303"/>
    </source>
</evidence>
<evidence type="ECO:0000256" key="6">
    <source>
        <dbReference type="ARBA" id="ARBA00022692"/>
    </source>
</evidence>
<keyword evidence="11" id="KW-0496">Mitochondrion</keyword>
<evidence type="ECO:0000256" key="16">
    <source>
        <dbReference type="ARBA" id="ARBA00044981"/>
    </source>
</evidence>
<feature type="transmembrane region" description="Helical" evidence="19">
    <location>
        <begin position="385"/>
        <end position="403"/>
    </location>
</feature>
<keyword evidence="3" id="KW-0813">Transport</keyword>
<feature type="region of interest" description="Disordered" evidence="18">
    <location>
        <begin position="462"/>
        <end position="504"/>
    </location>
</feature>
<dbReference type="PANTHER" id="PTHR13462">
    <property type="entry name" value="CALCIUM UNIPORTER PROTEIN, MITOCHONDRIAL"/>
    <property type="match status" value="1"/>
</dbReference>
<dbReference type="EMBL" id="LKMD01000104">
    <property type="protein sequence ID" value="PIA94883.1"/>
    <property type="molecule type" value="Genomic_DNA"/>
</dbReference>
<dbReference type="InterPro" id="IPR006769">
    <property type="entry name" value="MCU_C"/>
</dbReference>
<dbReference type="PANTHER" id="PTHR13462:SF10">
    <property type="entry name" value="CALCIUM UNIPORTER PROTEIN, MITOCHONDRIAL"/>
    <property type="match status" value="1"/>
</dbReference>
<dbReference type="GO" id="GO:0051560">
    <property type="term" value="P:mitochondrial calcium ion homeostasis"/>
    <property type="evidence" value="ECO:0007669"/>
    <property type="project" value="InterPro"/>
</dbReference>
<keyword evidence="9 19" id="KW-1133">Transmembrane helix</keyword>
<feature type="compositionally biased region" description="Basic and acidic residues" evidence="18">
    <location>
        <begin position="209"/>
        <end position="222"/>
    </location>
</feature>